<keyword evidence="2" id="KW-1185">Reference proteome</keyword>
<dbReference type="Proteomes" id="UP000094828">
    <property type="component" value="Unassembled WGS sequence"/>
</dbReference>
<dbReference type="EMBL" id="LYDR01000095">
    <property type="protein sequence ID" value="ODA30983.1"/>
    <property type="molecule type" value="Genomic_DNA"/>
</dbReference>
<accession>A0A1C3ECL9</accession>
<reference evidence="1 2" key="1">
    <citation type="submission" date="2016-05" db="EMBL/GenBank/DDBJ databases">
        <title>Genomic and physiological characterization of Planctopirus sp. isolated from fresh water lake.</title>
        <authorList>
            <person name="Subhash Y."/>
            <person name="Ramana C."/>
        </authorList>
    </citation>
    <scope>NUCLEOTIDE SEQUENCE [LARGE SCALE GENOMIC DNA]</scope>
    <source>
        <strain evidence="1 2">JC280</strain>
    </source>
</reference>
<proteinExistence type="predicted"/>
<dbReference type="STRING" id="1841610.A6X21_23310"/>
<organism evidence="1 2">
    <name type="scientific">Planctopirus hydrillae</name>
    <dbReference type="NCBI Taxonomy" id="1841610"/>
    <lineage>
        <taxon>Bacteria</taxon>
        <taxon>Pseudomonadati</taxon>
        <taxon>Planctomycetota</taxon>
        <taxon>Planctomycetia</taxon>
        <taxon>Planctomycetales</taxon>
        <taxon>Planctomycetaceae</taxon>
        <taxon>Planctopirus</taxon>
    </lineage>
</organism>
<protein>
    <submittedName>
        <fullName evidence="1">Uncharacterized protein</fullName>
    </submittedName>
</protein>
<dbReference type="AlphaFoldDB" id="A0A1C3ECL9"/>
<gene>
    <name evidence="1" type="ORF">A6X21_23310</name>
</gene>
<evidence type="ECO:0000313" key="2">
    <source>
        <dbReference type="Proteomes" id="UP000094828"/>
    </source>
</evidence>
<sequence length="98" mass="9655">MATGAAFAAAVLVEPAGPVVPAGTAPVLSKLFRLRTVPVFGPAADDGRAVDAEFKGCVATGAFVTPVTELPIPAAAATGCRVAGVSLSPQARQRSIPG</sequence>
<evidence type="ECO:0000313" key="1">
    <source>
        <dbReference type="EMBL" id="ODA30983.1"/>
    </source>
</evidence>
<name>A0A1C3ECL9_9PLAN</name>
<comment type="caution">
    <text evidence="1">The sequence shown here is derived from an EMBL/GenBank/DDBJ whole genome shotgun (WGS) entry which is preliminary data.</text>
</comment>